<dbReference type="EMBL" id="JAOQKC010000001">
    <property type="protein sequence ID" value="MCU6695466.1"/>
    <property type="molecule type" value="Genomic_DNA"/>
</dbReference>
<evidence type="ECO:0000313" key="2">
    <source>
        <dbReference type="EMBL" id="MCU6695466.1"/>
    </source>
</evidence>
<sequence length="331" mass="38591">MNEKALQILEQYDLEVLKSYGGRGGIMLETKDGLKMIKEFAGSRAKLPLEQRVLGTLTERGVCAVDRVQVSREGELITIGDYETPYVVKDWPPGRECDPKNEEELLRSMRLLARVHRELRDVLHTEGAERRWILGADRTEELEKHNREMKRTRNFIRTRQKKGDFELLYLQCAETIFQNGAEALDLLKASGSEALYRQAVEGEHLCHGEYVHHNIMFHRQETALVNFGHFEINVQVNDLCLFLRKIMEKHNWNGSLAGRMLTAYERELPLSGEERAYLAANLYYPEKAWKLAHHYYHTNKAWVPEKSAEKLQVFLTQNERRKKMVKDVLIP</sequence>
<accession>A0ABT2RT15</accession>
<dbReference type="Pfam" id="PF01636">
    <property type="entry name" value="APH"/>
    <property type="match status" value="1"/>
</dbReference>
<dbReference type="InterPro" id="IPR011009">
    <property type="entry name" value="Kinase-like_dom_sf"/>
</dbReference>
<comment type="caution">
    <text evidence="2">The sequence shown here is derived from an EMBL/GenBank/DDBJ whole genome shotgun (WGS) entry which is preliminary data.</text>
</comment>
<evidence type="ECO:0000259" key="1">
    <source>
        <dbReference type="Pfam" id="PF01636"/>
    </source>
</evidence>
<dbReference type="InterPro" id="IPR002575">
    <property type="entry name" value="Aminoglycoside_PTrfase"/>
</dbReference>
<reference evidence="2 3" key="1">
    <citation type="journal article" date="2021" name="ISME Commun">
        <title>Automated analysis of genomic sequences facilitates high-throughput and comprehensive description of bacteria.</title>
        <authorList>
            <person name="Hitch T.C.A."/>
        </authorList>
    </citation>
    <scope>NUCLEOTIDE SEQUENCE [LARGE SCALE GENOMIC DNA]</scope>
    <source>
        <strain evidence="2 3">Sanger_04</strain>
    </source>
</reference>
<feature type="domain" description="Aminoglycoside phosphotransferase" evidence="1">
    <location>
        <begin position="37"/>
        <end position="265"/>
    </location>
</feature>
<dbReference type="SUPFAM" id="SSF56112">
    <property type="entry name" value="Protein kinase-like (PK-like)"/>
    <property type="match status" value="1"/>
</dbReference>
<evidence type="ECO:0000313" key="3">
    <source>
        <dbReference type="Proteomes" id="UP001652461"/>
    </source>
</evidence>
<dbReference type="Proteomes" id="UP001652461">
    <property type="component" value="Unassembled WGS sequence"/>
</dbReference>
<name>A0ABT2RT15_9FIRM</name>
<dbReference type="InterPro" id="IPR047175">
    <property type="entry name" value="CotS-like"/>
</dbReference>
<dbReference type="PANTHER" id="PTHR39179:SF1">
    <property type="entry name" value="SPORE COAT PROTEIN I"/>
    <property type="match status" value="1"/>
</dbReference>
<dbReference type="Gene3D" id="3.90.1200.10">
    <property type="match status" value="1"/>
</dbReference>
<dbReference type="PANTHER" id="PTHR39179">
    <property type="entry name" value="SPORE COAT PROTEIN I"/>
    <property type="match status" value="1"/>
</dbReference>
<keyword evidence="3" id="KW-1185">Reference proteome</keyword>
<dbReference type="RefSeq" id="WP_158361424.1">
    <property type="nucleotide sequence ID" value="NZ_JAOQKC010000001.1"/>
</dbReference>
<protein>
    <submittedName>
        <fullName evidence="2">Phosphotransferase</fullName>
    </submittedName>
</protein>
<gene>
    <name evidence="2" type="ORF">OCV63_00935</name>
</gene>
<proteinExistence type="predicted"/>
<organism evidence="2 3">
    <name type="scientific">Laedolimicola ammoniilytica</name>
    <dbReference type="NCBI Taxonomy" id="2981771"/>
    <lineage>
        <taxon>Bacteria</taxon>
        <taxon>Bacillati</taxon>
        <taxon>Bacillota</taxon>
        <taxon>Clostridia</taxon>
        <taxon>Lachnospirales</taxon>
        <taxon>Lachnospiraceae</taxon>
        <taxon>Laedolimicola</taxon>
    </lineage>
</organism>